<dbReference type="AlphaFoldDB" id="A0A9N7L4U2"/>
<name>A0A9N7L4U2_9BACT</name>
<keyword evidence="3 6" id="KW-0560">Oxidoreductase</keyword>
<feature type="binding site" evidence="6">
    <location>
        <begin position="32"/>
        <end position="34"/>
    </location>
    <ligand>
        <name>FMN</name>
        <dbReference type="ChEBI" id="CHEBI:58210"/>
    </ligand>
</feature>
<evidence type="ECO:0000256" key="6">
    <source>
        <dbReference type="HAMAP-Rule" id="MF_01216"/>
    </source>
</evidence>
<dbReference type="PANTHER" id="PTHR43741:SF2">
    <property type="entry name" value="FMN-DEPENDENT NADH:QUINONE OXIDOREDUCTASE"/>
    <property type="match status" value="1"/>
</dbReference>
<evidence type="ECO:0000256" key="4">
    <source>
        <dbReference type="ARBA" id="ARBA00023027"/>
    </source>
</evidence>
<dbReference type="Pfam" id="PF02525">
    <property type="entry name" value="Flavodoxin_2"/>
    <property type="match status" value="1"/>
</dbReference>
<sequence length="223" mass="23637">MLKLQAMLSYGFLENTMTNILLVTSSPRGEDSLSTQTARVFADKLQAAHTGATLTKRDVNADPSPHLAESLVHAIRRPAADRTPEDIAALAHSDSLVGELQAADIIVLASGMINFGVPSALKSWIDHIARSGVTFRYGPDGAEGLLKGKKLYLVLAYGGVYAEGPAQAMNFQEPYLKTLLGFLGLTDVEVVTIEGVAYGPEMAQKAVAAANERVDALVAASAR</sequence>
<reference evidence="8 9" key="1">
    <citation type="journal article" date="2019" name="Int. J. Syst. Evol. Microbiol.">
        <title>Capsulimonas corticalis gen. nov., sp. nov., an aerobic capsulated bacterium, of a novel bacterial order, Capsulimonadales ord. nov., of the class Armatimonadia of the phylum Armatimonadetes.</title>
        <authorList>
            <person name="Li J."/>
            <person name="Kudo C."/>
            <person name="Tonouchi A."/>
        </authorList>
    </citation>
    <scope>NUCLEOTIDE SEQUENCE [LARGE SCALE GENOMIC DNA]</scope>
    <source>
        <strain evidence="8 9">AX-7</strain>
    </source>
</reference>
<comment type="catalytic activity">
    <reaction evidence="5">
        <text>N,N-dimethyl-1,4-phenylenediamine + anthranilate + 2 NAD(+) = 2-(4-dimethylaminophenyl)diazenylbenzoate + 2 NADH + 2 H(+)</text>
        <dbReference type="Rhea" id="RHEA:55872"/>
        <dbReference type="ChEBI" id="CHEBI:15378"/>
        <dbReference type="ChEBI" id="CHEBI:15783"/>
        <dbReference type="ChEBI" id="CHEBI:16567"/>
        <dbReference type="ChEBI" id="CHEBI:57540"/>
        <dbReference type="ChEBI" id="CHEBI:57945"/>
        <dbReference type="ChEBI" id="CHEBI:71579"/>
        <dbReference type="EC" id="1.7.1.17"/>
    </reaction>
    <physiologicalReaction direction="right-to-left" evidence="5">
        <dbReference type="Rhea" id="RHEA:55874"/>
    </physiologicalReaction>
</comment>
<feature type="domain" description="Flavodoxin-like fold" evidence="7">
    <location>
        <begin position="19"/>
        <end position="216"/>
    </location>
</feature>
<comment type="similarity">
    <text evidence="6">Belongs to the azoreductase type 1 family.</text>
</comment>
<dbReference type="HAMAP" id="MF_01216">
    <property type="entry name" value="Azoreductase_type1"/>
    <property type="match status" value="1"/>
</dbReference>
<comment type="function">
    <text evidence="6">Also exhibits azoreductase activity. Catalyzes the reductive cleavage of the azo bond in aromatic azo compounds to the corresponding amines.</text>
</comment>
<comment type="caution">
    <text evidence="6">Lacks conserved residue(s) required for the propagation of feature annotation.</text>
</comment>
<dbReference type="EMBL" id="AP025739">
    <property type="protein sequence ID" value="BDI31037.1"/>
    <property type="molecule type" value="Genomic_DNA"/>
</dbReference>
<evidence type="ECO:0000259" key="7">
    <source>
        <dbReference type="Pfam" id="PF02525"/>
    </source>
</evidence>
<dbReference type="EC" id="1.7.1.17" evidence="6"/>
<protein>
    <recommendedName>
        <fullName evidence="6">FMN dependent NADH:quinone oxidoreductase</fullName>
        <ecNumber evidence="6">1.6.5.-</ecNumber>
    </recommendedName>
    <alternativeName>
        <fullName evidence="6">Azo-dye reductase</fullName>
    </alternativeName>
    <alternativeName>
        <fullName evidence="6">FMN-dependent NADH-azo compound oxidoreductase</fullName>
    </alternativeName>
    <alternativeName>
        <fullName evidence="6">FMN-dependent NADH-azoreductase</fullName>
        <ecNumber evidence="6">1.7.1.17</ecNumber>
    </alternativeName>
</protein>
<comment type="function">
    <text evidence="6">Quinone reductase that provides resistance to thiol-specific stress caused by electrophilic quinones.</text>
</comment>
<gene>
    <name evidence="6 8" type="primary">azoR</name>
    <name evidence="8" type="ORF">CCAX7_30880</name>
</gene>
<proteinExistence type="inferred from homology"/>
<evidence type="ECO:0000313" key="9">
    <source>
        <dbReference type="Proteomes" id="UP000287394"/>
    </source>
</evidence>
<evidence type="ECO:0000313" key="8">
    <source>
        <dbReference type="EMBL" id="BDI31037.1"/>
    </source>
</evidence>
<comment type="catalytic activity">
    <reaction evidence="6">
        <text>2 a quinone + NADH + H(+) = 2 a 1,4-benzosemiquinone + NAD(+)</text>
        <dbReference type="Rhea" id="RHEA:65952"/>
        <dbReference type="ChEBI" id="CHEBI:15378"/>
        <dbReference type="ChEBI" id="CHEBI:57540"/>
        <dbReference type="ChEBI" id="CHEBI:57945"/>
        <dbReference type="ChEBI" id="CHEBI:132124"/>
        <dbReference type="ChEBI" id="CHEBI:134225"/>
    </reaction>
</comment>
<organism evidence="8 9">
    <name type="scientific">Capsulimonas corticalis</name>
    <dbReference type="NCBI Taxonomy" id="2219043"/>
    <lineage>
        <taxon>Bacteria</taxon>
        <taxon>Bacillati</taxon>
        <taxon>Armatimonadota</taxon>
        <taxon>Armatimonadia</taxon>
        <taxon>Capsulimonadales</taxon>
        <taxon>Capsulimonadaceae</taxon>
        <taxon>Capsulimonas</taxon>
    </lineage>
</organism>
<accession>A0A9N7L4U2</accession>
<keyword evidence="1 6" id="KW-0285">Flavoprotein</keyword>
<keyword evidence="2 6" id="KW-0288">FMN</keyword>
<evidence type="ECO:0000256" key="3">
    <source>
        <dbReference type="ARBA" id="ARBA00023002"/>
    </source>
</evidence>
<keyword evidence="4 6" id="KW-0520">NAD</keyword>
<keyword evidence="9" id="KW-1185">Reference proteome</keyword>
<dbReference type="InterPro" id="IPR003680">
    <property type="entry name" value="Flavodoxin_fold"/>
</dbReference>
<dbReference type="InterPro" id="IPR050104">
    <property type="entry name" value="FMN-dep_NADH:Q_OxRdtase_AzoR1"/>
</dbReference>
<dbReference type="Proteomes" id="UP000287394">
    <property type="component" value="Chromosome"/>
</dbReference>
<dbReference type="InterPro" id="IPR029039">
    <property type="entry name" value="Flavoprotein-like_sf"/>
</dbReference>
<evidence type="ECO:0000256" key="5">
    <source>
        <dbReference type="ARBA" id="ARBA00048542"/>
    </source>
</evidence>
<dbReference type="EC" id="1.6.5.-" evidence="6"/>
<comment type="subunit">
    <text evidence="6">Homodimer.</text>
</comment>
<dbReference type="Gene3D" id="3.40.50.360">
    <property type="match status" value="1"/>
</dbReference>
<dbReference type="GO" id="GO:0009055">
    <property type="term" value="F:electron transfer activity"/>
    <property type="evidence" value="ECO:0007669"/>
    <property type="project" value="UniProtKB-UniRule"/>
</dbReference>
<dbReference type="InterPro" id="IPR023048">
    <property type="entry name" value="NADH:quinone_OxRdtase_FMN_depd"/>
</dbReference>
<comment type="cofactor">
    <cofactor evidence="6">
        <name>FMN</name>
        <dbReference type="ChEBI" id="CHEBI:58210"/>
    </cofactor>
    <text evidence="6">Binds 1 FMN per subunit.</text>
</comment>
<evidence type="ECO:0000256" key="1">
    <source>
        <dbReference type="ARBA" id="ARBA00022630"/>
    </source>
</evidence>
<dbReference type="GO" id="GO:0016655">
    <property type="term" value="F:oxidoreductase activity, acting on NAD(P)H, quinone or similar compound as acceptor"/>
    <property type="evidence" value="ECO:0007669"/>
    <property type="project" value="InterPro"/>
</dbReference>
<feature type="binding site" evidence="6">
    <location>
        <position position="26"/>
    </location>
    <ligand>
        <name>FMN</name>
        <dbReference type="ChEBI" id="CHEBI:58210"/>
    </ligand>
</feature>
<dbReference type="GO" id="GO:0010181">
    <property type="term" value="F:FMN binding"/>
    <property type="evidence" value="ECO:0007669"/>
    <property type="project" value="UniProtKB-UniRule"/>
</dbReference>
<dbReference type="GO" id="GO:0016652">
    <property type="term" value="F:oxidoreductase activity, acting on NAD(P)H as acceptor"/>
    <property type="evidence" value="ECO:0007669"/>
    <property type="project" value="UniProtKB-UniRule"/>
</dbReference>
<evidence type="ECO:0000256" key="2">
    <source>
        <dbReference type="ARBA" id="ARBA00022643"/>
    </source>
</evidence>
<dbReference type="SUPFAM" id="SSF52218">
    <property type="entry name" value="Flavoproteins"/>
    <property type="match status" value="1"/>
</dbReference>
<dbReference type="PANTHER" id="PTHR43741">
    <property type="entry name" value="FMN-DEPENDENT NADH-AZOREDUCTASE 1"/>
    <property type="match status" value="1"/>
</dbReference>
<dbReference type="KEGG" id="ccot:CCAX7_30880"/>